<dbReference type="Proteomes" id="UP000225215">
    <property type="component" value="Segment"/>
</dbReference>
<sequence length="57" mass="6445">MKQVSVEVFEEVAYAAGVVSRTCYEPEGFSQNFYLDGKLVAVYENYDVDAYLVHDDA</sequence>
<reference evidence="1 2" key="1">
    <citation type="journal article" date="2017" name="Sci. Rep.">
        <title>Characterization and diversity of phages infecting Aeromonas salmonicida subsp. salmonicida.</title>
        <authorList>
            <person name="Vincent A.T."/>
            <person name="Paquet V.E."/>
            <person name="Bernatchez A."/>
            <person name="Tremblay D.M."/>
            <person name="Moineau S."/>
            <person name="Charette S.J."/>
        </authorList>
    </citation>
    <scope>NUCLEOTIDE SEQUENCE [LARGE SCALE GENOMIC DNA]</scope>
</reference>
<dbReference type="EMBL" id="KY290955">
    <property type="protein sequence ID" value="APU01399.1"/>
    <property type="molecule type" value="Genomic_DNA"/>
</dbReference>
<organism evidence="1 2">
    <name type="scientific">Aeromonas phage 65.2</name>
    <dbReference type="NCBI Taxonomy" id="1932896"/>
    <lineage>
        <taxon>Viruses</taxon>
        <taxon>Duplodnaviria</taxon>
        <taxon>Heunggongvirae</taxon>
        <taxon>Uroviricota</taxon>
        <taxon>Caudoviricetes</taxon>
        <taxon>Pantevenvirales</taxon>
        <taxon>Straboviridae</taxon>
        <taxon>Emmerichvirinae</taxon>
        <taxon>Ishigurovirus</taxon>
        <taxon>Ishigurovirus osborne</taxon>
    </lineage>
</organism>
<protein>
    <submittedName>
        <fullName evidence="1">Uncharacterized protein</fullName>
    </submittedName>
</protein>
<evidence type="ECO:0000313" key="1">
    <source>
        <dbReference type="EMBL" id="APU01399.1"/>
    </source>
</evidence>
<name>A0A219YBN7_9CAUD</name>
<evidence type="ECO:0000313" key="2">
    <source>
        <dbReference type="Proteomes" id="UP000225215"/>
    </source>
</evidence>
<accession>A0A219YBN7</accession>
<proteinExistence type="predicted"/>